<sequence length="152" mass="17528">MDAPLRTRKRSNDLEIVDRTKCKKKLSWLHVDWRIYKRVRKNGNQTGKSDYFFYPPLINKQLRSRREVEDYIRNNEVDNGAVIDAGELEAGEDFAEENINIHEPANEEMNINPNVDLEGAHQPLMIVQDLNELPPEAEWADNGPAYPPADGN</sequence>
<dbReference type="SUPFAM" id="SSF54171">
    <property type="entry name" value="DNA-binding domain"/>
    <property type="match status" value="1"/>
</dbReference>
<reference evidence="7 8" key="1">
    <citation type="submission" date="2017-09" db="EMBL/GenBank/DDBJ databases">
        <title>WGS assembly of Aquilegia coerulea Goldsmith.</title>
        <authorList>
            <person name="Hodges S."/>
            <person name="Kramer E."/>
            <person name="Nordborg M."/>
            <person name="Tomkins J."/>
            <person name="Borevitz J."/>
            <person name="Derieg N."/>
            <person name="Yan J."/>
            <person name="Mihaltcheva S."/>
            <person name="Hayes R.D."/>
            <person name="Rokhsar D."/>
        </authorList>
    </citation>
    <scope>NUCLEOTIDE SEQUENCE [LARGE SCALE GENOMIC DNA]</scope>
    <source>
        <strain evidence="8">cv. Goldsmith</strain>
    </source>
</reference>
<dbReference type="Gene3D" id="3.30.890.10">
    <property type="entry name" value="Methyl-cpg-binding Protein 2, Chain A"/>
    <property type="match status" value="1"/>
</dbReference>
<evidence type="ECO:0000256" key="4">
    <source>
        <dbReference type="ARBA" id="ARBA00023163"/>
    </source>
</evidence>
<dbReference type="GO" id="GO:0005634">
    <property type="term" value="C:nucleus"/>
    <property type="evidence" value="ECO:0007669"/>
    <property type="project" value="UniProtKB-SubCell"/>
</dbReference>
<dbReference type="GO" id="GO:0003677">
    <property type="term" value="F:DNA binding"/>
    <property type="evidence" value="ECO:0007669"/>
    <property type="project" value="UniProtKB-KW"/>
</dbReference>
<evidence type="ECO:0000259" key="6">
    <source>
        <dbReference type="PROSITE" id="PS50982"/>
    </source>
</evidence>
<dbReference type="AlphaFoldDB" id="A0A2G5E3H5"/>
<dbReference type="OrthoDB" id="10072024at2759"/>
<name>A0A2G5E3H5_AQUCA</name>
<accession>A0A2G5E3H5</accession>
<evidence type="ECO:0000313" key="7">
    <source>
        <dbReference type="EMBL" id="PIA50087.1"/>
    </source>
</evidence>
<dbReference type="InterPro" id="IPR016177">
    <property type="entry name" value="DNA-bd_dom_sf"/>
</dbReference>
<comment type="subcellular location">
    <subcellularLocation>
        <location evidence="1">Nucleus</location>
    </subcellularLocation>
</comment>
<keyword evidence="2" id="KW-0805">Transcription regulation</keyword>
<evidence type="ECO:0000256" key="3">
    <source>
        <dbReference type="ARBA" id="ARBA00023125"/>
    </source>
</evidence>
<feature type="domain" description="MBD" evidence="6">
    <location>
        <begin position="19"/>
        <end position="93"/>
    </location>
</feature>
<evidence type="ECO:0000256" key="5">
    <source>
        <dbReference type="ARBA" id="ARBA00023242"/>
    </source>
</evidence>
<keyword evidence="3" id="KW-0238">DNA-binding</keyword>
<organism evidence="7 8">
    <name type="scientific">Aquilegia coerulea</name>
    <name type="common">Rocky mountain columbine</name>
    <dbReference type="NCBI Taxonomy" id="218851"/>
    <lineage>
        <taxon>Eukaryota</taxon>
        <taxon>Viridiplantae</taxon>
        <taxon>Streptophyta</taxon>
        <taxon>Embryophyta</taxon>
        <taxon>Tracheophyta</taxon>
        <taxon>Spermatophyta</taxon>
        <taxon>Magnoliopsida</taxon>
        <taxon>Ranunculales</taxon>
        <taxon>Ranunculaceae</taxon>
        <taxon>Thalictroideae</taxon>
        <taxon>Aquilegia</taxon>
    </lineage>
</organism>
<dbReference type="PROSITE" id="PS50982">
    <property type="entry name" value="MBD"/>
    <property type="match status" value="1"/>
</dbReference>
<protein>
    <recommendedName>
        <fullName evidence="6">MBD domain-containing protein</fullName>
    </recommendedName>
</protein>
<dbReference type="Pfam" id="PF01429">
    <property type="entry name" value="MBD"/>
    <property type="match status" value="1"/>
</dbReference>
<proteinExistence type="predicted"/>
<keyword evidence="8" id="KW-1185">Reference proteome</keyword>
<dbReference type="EMBL" id="KZ305030">
    <property type="protein sequence ID" value="PIA50087.1"/>
    <property type="molecule type" value="Genomic_DNA"/>
</dbReference>
<evidence type="ECO:0000256" key="2">
    <source>
        <dbReference type="ARBA" id="ARBA00023015"/>
    </source>
</evidence>
<dbReference type="InParanoid" id="A0A2G5E3H5"/>
<dbReference type="InterPro" id="IPR001739">
    <property type="entry name" value="Methyl_CpG_DNA-bd"/>
</dbReference>
<keyword evidence="4" id="KW-0804">Transcription</keyword>
<gene>
    <name evidence="7" type="ORF">AQUCO_01300667v1</name>
</gene>
<evidence type="ECO:0000313" key="8">
    <source>
        <dbReference type="Proteomes" id="UP000230069"/>
    </source>
</evidence>
<evidence type="ECO:0000256" key="1">
    <source>
        <dbReference type="ARBA" id="ARBA00004123"/>
    </source>
</evidence>
<keyword evidence="5" id="KW-0539">Nucleus</keyword>
<dbReference type="Proteomes" id="UP000230069">
    <property type="component" value="Unassembled WGS sequence"/>
</dbReference>